<dbReference type="PANTHER" id="PTHR42709:SF9">
    <property type="entry name" value="ALKALINE PHOSPHATASE LIKE PROTEIN"/>
    <property type="match status" value="1"/>
</dbReference>
<dbReference type="Pfam" id="PF09335">
    <property type="entry name" value="VTT_dom"/>
    <property type="match status" value="1"/>
</dbReference>
<reference evidence="4 5" key="1">
    <citation type="submission" date="2018-12" db="EMBL/GenBank/DDBJ databases">
        <authorList>
            <person name="Sun L."/>
            <person name="Chen Z."/>
        </authorList>
    </citation>
    <scope>NUCLEOTIDE SEQUENCE [LARGE SCALE GENOMIC DNA]</scope>
    <source>
        <strain evidence="4 5">3-5-3</strain>
    </source>
</reference>
<dbReference type="InterPro" id="IPR051311">
    <property type="entry name" value="DedA_domain"/>
</dbReference>
<dbReference type="Proteomes" id="UP000272464">
    <property type="component" value="Unassembled WGS sequence"/>
</dbReference>
<dbReference type="InterPro" id="IPR032816">
    <property type="entry name" value="VTT_dom"/>
</dbReference>
<dbReference type="PANTHER" id="PTHR42709">
    <property type="entry name" value="ALKALINE PHOSPHATASE LIKE PROTEIN"/>
    <property type="match status" value="1"/>
</dbReference>
<dbReference type="OrthoDB" id="9782291at2"/>
<feature type="transmembrane region" description="Helical" evidence="2">
    <location>
        <begin position="12"/>
        <end position="29"/>
    </location>
</feature>
<proteinExistence type="inferred from homology"/>
<keyword evidence="2" id="KW-0472">Membrane</keyword>
<evidence type="ECO:0000313" key="5">
    <source>
        <dbReference type="Proteomes" id="UP000272464"/>
    </source>
</evidence>
<sequence length="210" mass="23853">MEWISNLFEQYGYFVLFCGLFAESVAIPFPGELAMAISGHLSTHGSFSIPLIITYSYGGAILGTLLTYLLGYKLGTPFLEKYGRFLFLNEGRRVKLTRWFGKYGDKLILISYFVPGLRHFTGYLSGILRVKLRTFLVYNCIGGILWVLTYVMIGKIFGQKIELLLHLISQYSTAAIVAGVMGVIFVLLIKKNFRAIRHRLTNLSRQKEQD</sequence>
<gene>
    <name evidence="4" type="ORF">EJP77_12070</name>
</gene>
<feature type="domain" description="VTT" evidence="3">
    <location>
        <begin position="30"/>
        <end position="155"/>
    </location>
</feature>
<evidence type="ECO:0000256" key="2">
    <source>
        <dbReference type="SAM" id="Phobius"/>
    </source>
</evidence>
<feature type="transmembrane region" description="Helical" evidence="2">
    <location>
        <begin position="49"/>
        <end position="71"/>
    </location>
</feature>
<keyword evidence="5" id="KW-1185">Reference proteome</keyword>
<evidence type="ECO:0000313" key="4">
    <source>
        <dbReference type="EMBL" id="RUT30559.1"/>
    </source>
</evidence>
<evidence type="ECO:0000259" key="3">
    <source>
        <dbReference type="Pfam" id="PF09335"/>
    </source>
</evidence>
<name>A0A3S1B7M9_9BACL</name>
<dbReference type="AlphaFoldDB" id="A0A3S1B7M9"/>
<dbReference type="RefSeq" id="WP_127199491.1">
    <property type="nucleotide sequence ID" value="NZ_RZNX01000004.1"/>
</dbReference>
<feature type="transmembrane region" description="Helical" evidence="2">
    <location>
        <begin position="163"/>
        <end position="189"/>
    </location>
</feature>
<evidence type="ECO:0000256" key="1">
    <source>
        <dbReference type="ARBA" id="ARBA00010792"/>
    </source>
</evidence>
<comment type="caution">
    <text evidence="4">The sequence shown here is derived from an EMBL/GenBank/DDBJ whole genome shotgun (WGS) entry which is preliminary data.</text>
</comment>
<feature type="transmembrane region" description="Helical" evidence="2">
    <location>
        <begin position="135"/>
        <end position="157"/>
    </location>
</feature>
<dbReference type="EMBL" id="RZNX01000004">
    <property type="protein sequence ID" value="RUT30559.1"/>
    <property type="molecule type" value="Genomic_DNA"/>
</dbReference>
<keyword evidence="2" id="KW-1133">Transmembrane helix</keyword>
<dbReference type="GO" id="GO:0005886">
    <property type="term" value="C:plasma membrane"/>
    <property type="evidence" value="ECO:0007669"/>
    <property type="project" value="TreeGrafter"/>
</dbReference>
<protein>
    <submittedName>
        <fullName evidence="4">DedA family protein</fullName>
    </submittedName>
</protein>
<comment type="similarity">
    <text evidence="1">Belongs to the DedA family.</text>
</comment>
<keyword evidence="2" id="KW-0812">Transmembrane</keyword>
<accession>A0A3S1B7M9</accession>
<organism evidence="4 5">
    <name type="scientific">Paenibacillus zeisoli</name>
    <dbReference type="NCBI Taxonomy" id="2496267"/>
    <lineage>
        <taxon>Bacteria</taxon>
        <taxon>Bacillati</taxon>
        <taxon>Bacillota</taxon>
        <taxon>Bacilli</taxon>
        <taxon>Bacillales</taxon>
        <taxon>Paenibacillaceae</taxon>
        <taxon>Paenibacillus</taxon>
    </lineage>
</organism>